<feature type="signal peptide" evidence="8">
    <location>
        <begin position="1"/>
        <end position="23"/>
    </location>
</feature>
<dbReference type="PROSITE" id="PS50836">
    <property type="entry name" value="DOMON"/>
    <property type="match status" value="1"/>
</dbReference>
<keyword evidence="2" id="KW-0813">Transport</keyword>
<evidence type="ECO:0000256" key="7">
    <source>
        <dbReference type="SAM" id="Phobius"/>
    </source>
</evidence>
<feature type="domain" description="DOMON" evidence="9">
    <location>
        <begin position="31"/>
        <end position="152"/>
    </location>
</feature>
<dbReference type="EMBL" id="JACAZH010000007">
    <property type="protein sequence ID" value="KAF7363263.1"/>
    <property type="molecule type" value="Genomic_DNA"/>
</dbReference>
<dbReference type="PROSITE" id="PS50939">
    <property type="entry name" value="CYTOCHROME_B561"/>
    <property type="match status" value="1"/>
</dbReference>
<dbReference type="PANTHER" id="PTHR47797">
    <property type="entry name" value="DEHYDROGENASE, PUTATIVE (AFU_ORTHOLOGUE AFUA_8G05805)-RELATED"/>
    <property type="match status" value="1"/>
</dbReference>
<dbReference type="OrthoDB" id="19261at2759"/>
<organism evidence="11 12">
    <name type="scientific">Mycena sanguinolenta</name>
    <dbReference type="NCBI Taxonomy" id="230812"/>
    <lineage>
        <taxon>Eukaryota</taxon>
        <taxon>Fungi</taxon>
        <taxon>Dikarya</taxon>
        <taxon>Basidiomycota</taxon>
        <taxon>Agaricomycotina</taxon>
        <taxon>Agaricomycetes</taxon>
        <taxon>Agaricomycetidae</taxon>
        <taxon>Agaricales</taxon>
        <taxon>Marasmiineae</taxon>
        <taxon>Mycenaceae</taxon>
        <taxon>Mycena</taxon>
    </lineage>
</organism>
<dbReference type="SMART" id="SM00664">
    <property type="entry name" value="DoH"/>
    <property type="match status" value="1"/>
</dbReference>
<dbReference type="InterPro" id="IPR015920">
    <property type="entry name" value="Cellobiose_DH-like_cyt"/>
</dbReference>
<dbReference type="Gene3D" id="2.60.40.1210">
    <property type="entry name" value="Cellobiose dehydrogenase, cytochrome domain"/>
    <property type="match status" value="1"/>
</dbReference>
<dbReference type="SMART" id="SM00665">
    <property type="entry name" value="B561"/>
    <property type="match status" value="1"/>
</dbReference>
<feature type="transmembrane region" description="Helical" evidence="7">
    <location>
        <begin position="272"/>
        <end position="290"/>
    </location>
</feature>
<evidence type="ECO:0000256" key="4">
    <source>
        <dbReference type="ARBA" id="ARBA00022982"/>
    </source>
</evidence>
<dbReference type="InterPro" id="IPR006593">
    <property type="entry name" value="Cyt_b561/ferric_Rdtase_TM"/>
</dbReference>
<feature type="transmembrane region" description="Helical" evidence="7">
    <location>
        <begin position="240"/>
        <end position="260"/>
    </location>
</feature>
<evidence type="ECO:0000256" key="6">
    <source>
        <dbReference type="ARBA" id="ARBA00023136"/>
    </source>
</evidence>
<evidence type="ECO:0000256" key="8">
    <source>
        <dbReference type="SAM" id="SignalP"/>
    </source>
</evidence>
<dbReference type="InterPro" id="IPR005018">
    <property type="entry name" value="DOMON_domain"/>
</dbReference>
<dbReference type="GO" id="GO:0016020">
    <property type="term" value="C:membrane"/>
    <property type="evidence" value="ECO:0007669"/>
    <property type="project" value="UniProtKB-SubCell"/>
</dbReference>
<keyword evidence="4" id="KW-0249">Electron transport</keyword>
<accession>A0A8H6YNJ8</accession>
<keyword evidence="12" id="KW-1185">Reference proteome</keyword>
<dbReference type="Gene3D" id="1.20.120.1770">
    <property type="match status" value="1"/>
</dbReference>
<feature type="transmembrane region" description="Helical" evidence="7">
    <location>
        <begin position="352"/>
        <end position="370"/>
    </location>
</feature>
<keyword evidence="8" id="KW-0732">Signal</keyword>
<name>A0A8H6YNJ8_9AGAR</name>
<comment type="caution">
    <text evidence="11">The sequence shown here is derived from an EMBL/GenBank/DDBJ whole genome shotgun (WGS) entry which is preliminary data.</text>
</comment>
<comment type="subcellular location">
    <subcellularLocation>
        <location evidence="1">Membrane</location>
    </subcellularLocation>
</comment>
<evidence type="ECO:0000256" key="1">
    <source>
        <dbReference type="ARBA" id="ARBA00004370"/>
    </source>
</evidence>
<feature type="transmembrane region" description="Helical" evidence="7">
    <location>
        <begin position="311"/>
        <end position="332"/>
    </location>
</feature>
<dbReference type="Pfam" id="PF03188">
    <property type="entry name" value="Cytochrom_B561"/>
    <property type="match status" value="1"/>
</dbReference>
<evidence type="ECO:0000256" key="5">
    <source>
        <dbReference type="ARBA" id="ARBA00022989"/>
    </source>
</evidence>
<reference evidence="11" key="1">
    <citation type="submission" date="2020-05" db="EMBL/GenBank/DDBJ databases">
        <title>Mycena genomes resolve the evolution of fungal bioluminescence.</title>
        <authorList>
            <person name="Tsai I.J."/>
        </authorList>
    </citation>
    <scope>NUCLEOTIDE SEQUENCE</scope>
    <source>
        <strain evidence="11">160909Yilan</strain>
    </source>
</reference>
<dbReference type="Proteomes" id="UP000623467">
    <property type="component" value="Unassembled WGS sequence"/>
</dbReference>
<feature type="domain" description="Cytochrome b561" evidence="10">
    <location>
        <begin position="161"/>
        <end position="373"/>
    </location>
</feature>
<evidence type="ECO:0000259" key="9">
    <source>
        <dbReference type="PROSITE" id="PS50836"/>
    </source>
</evidence>
<feature type="transmembrane region" description="Helical" evidence="7">
    <location>
        <begin position="202"/>
        <end position="219"/>
    </location>
</feature>
<keyword evidence="3 7" id="KW-0812">Transmembrane</keyword>
<dbReference type="CDD" id="cd08760">
    <property type="entry name" value="Cyt_b561_FRRS1_like"/>
    <property type="match status" value="1"/>
</dbReference>
<keyword evidence="6 7" id="KW-0472">Membrane</keyword>
<feature type="chain" id="PRO_5034840728" evidence="8">
    <location>
        <begin position="24"/>
        <end position="428"/>
    </location>
</feature>
<evidence type="ECO:0000256" key="2">
    <source>
        <dbReference type="ARBA" id="ARBA00022448"/>
    </source>
</evidence>
<evidence type="ECO:0000256" key="3">
    <source>
        <dbReference type="ARBA" id="ARBA00022692"/>
    </source>
</evidence>
<dbReference type="AlphaFoldDB" id="A0A8H6YNJ8"/>
<protein>
    <submittedName>
        <fullName evidence="11">Cytochrome b561 domain-containing protein</fullName>
    </submittedName>
</protein>
<keyword evidence="5 7" id="KW-1133">Transmembrane helix</keyword>
<proteinExistence type="predicted"/>
<gene>
    <name evidence="11" type="ORF">MSAN_00981400</name>
</gene>
<dbReference type="Pfam" id="PF16010">
    <property type="entry name" value="CDH-cyt"/>
    <property type="match status" value="1"/>
</dbReference>
<sequence length="428" mass="47616">MLSFRFSSLLLLLWFQSLVAVGATSVGDSGCGLFFCLNVTVTDDIMTYQITPIFEPFGWVGLGFGRQMKDTHMVVVWEKEEDRSPVLSHRYGHGHVEPEVDEHPPRVASIVPASVTINPSIAHTHSNYSTIAFQIPLNRTNPKPGQVIWAYSLRQPGPYPSAELLQHYAAGTIDMPLNKVVADLPGTIENALDNPLPRYQKLIWHGILLSIGFLVLLPMGSLIARWGRTLTPRWFKAHRFLNLGLALPAICGGFILGPLAVLDREARHFADVHQICGLLLVALYGAQLLLGRYIHSRRDVVGRPPHPPSNMLHALLGIFIITGAFLQVRSGFEEWSMSTQQPAISHWCHDALTAWSVILPLLYFGGLVLLKRQLAQEKNGQECDDSPERKNYIALHPATAIFAGHEQEMEFEVAAYSEFDNAPLLSRA</sequence>
<dbReference type="SUPFAM" id="SSF49344">
    <property type="entry name" value="CBD9-like"/>
    <property type="match status" value="1"/>
</dbReference>
<evidence type="ECO:0000259" key="10">
    <source>
        <dbReference type="PROSITE" id="PS50939"/>
    </source>
</evidence>
<dbReference type="PANTHER" id="PTHR47797:SF3">
    <property type="entry name" value="CYTOCHROME B561 DOMAIN-CONTAINING PROTEIN"/>
    <property type="match status" value="1"/>
</dbReference>
<evidence type="ECO:0000313" key="12">
    <source>
        <dbReference type="Proteomes" id="UP000623467"/>
    </source>
</evidence>
<evidence type="ECO:0000313" key="11">
    <source>
        <dbReference type="EMBL" id="KAF7363263.1"/>
    </source>
</evidence>